<name>A0A8B9Q1Y5_APTOW</name>
<sequence>MVVKDDVFWGYNRHRILDWLRLDGKVAYLTGGGQGIGRALAHALGEDGAKVAVVDLDLAKAEAVAYELIVIFFPPLGLWFSYSKLETQCSKSFLY</sequence>
<dbReference type="Ensembl" id="ENSAOWT00000021612.1">
    <property type="protein sequence ID" value="ENSAOWP00000019059.1"/>
    <property type="gene ID" value="ENSAOWG00000012957.1"/>
</dbReference>
<evidence type="ECO:0000256" key="1">
    <source>
        <dbReference type="SAM" id="Phobius"/>
    </source>
</evidence>
<keyword evidence="1" id="KW-1133">Transmembrane helix</keyword>
<keyword evidence="3" id="KW-1185">Reference proteome</keyword>
<keyword evidence="1" id="KW-0472">Membrane</keyword>
<reference evidence="2" key="1">
    <citation type="submission" date="2025-08" db="UniProtKB">
        <authorList>
            <consortium name="Ensembl"/>
        </authorList>
    </citation>
    <scope>IDENTIFICATION</scope>
</reference>
<keyword evidence="1" id="KW-0812">Transmembrane</keyword>
<evidence type="ECO:0000313" key="3">
    <source>
        <dbReference type="Proteomes" id="UP000694424"/>
    </source>
</evidence>
<feature type="transmembrane region" description="Helical" evidence="1">
    <location>
        <begin position="63"/>
        <end position="82"/>
    </location>
</feature>
<dbReference type="Proteomes" id="UP000694424">
    <property type="component" value="Unplaced"/>
</dbReference>
<dbReference type="InterPro" id="IPR002347">
    <property type="entry name" value="SDR_fam"/>
</dbReference>
<evidence type="ECO:0000313" key="2">
    <source>
        <dbReference type="Ensembl" id="ENSAOWP00000019059.1"/>
    </source>
</evidence>
<proteinExistence type="predicted"/>
<accession>A0A8B9Q1Y5</accession>
<dbReference type="AlphaFoldDB" id="A0A8B9Q1Y5"/>
<protein>
    <submittedName>
        <fullName evidence="2">Uncharacterized protein</fullName>
    </submittedName>
</protein>
<organism evidence="2 3">
    <name type="scientific">Apteryx owenii</name>
    <name type="common">Little spotted kiwi</name>
    <dbReference type="NCBI Taxonomy" id="8824"/>
    <lineage>
        <taxon>Eukaryota</taxon>
        <taxon>Metazoa</taxon>
        <taxon>Chordata</taxon>
        <taxon>Craniata</taxon>
        <taxon>Vertebrata</taxon>
        <taxon>Euteleostomi</taxon>
        <taxon>Archelosauria</taxon>
        <taxon>Archosauria</taxon>
        <taxon>Dinosauria</taxon>
        <taxon>Saurischia</taxon>
        <taxon>Theropoda</taxon>
        <taxon>Coelurosauria</taxon>
        <taxon>Aves</taxon>
        <taxon>Palaeognathae</taxon>
        <taxon>Apterygiformes</taxon>
        <taxon>Apterygidae</taxon>
        <taxon>Apteryx</taxon>
    </lineage>
</organism>
<reference evidence="2" key="2">
    <citation type="submission" date="2025-09" db="UniProtKB">
        <authorList>
            <consortium name="Ensembl"/>
        </authorList>
    </citation>
    <scope>IDENTIFICATION</scope>
</reference>
<dbReference type="InterPro" id="IPR036291">
    <property type="entry name" value="NAD(P)-bd_dom_sf"/>
</dbReference>
<dbReference type="Gene3D" id="3.40.50.720">
    <property type="entry name" value="NAD(P)-binding Rossmann-like Domain"/>
    <property type="match status" value="1"/>
</dbReference>
<dbReference type="SUPFAM" id="SSF51735">
    <property type="entry name" value="NAD(P)-binding Rossmann-fold domains"/>
    <property type="match status" value="1"/>
</dbReference>
<dbReference type="Pfam" id="PF00106">
    <property type="entry name" value="adh_short"/>
    <property type="match status" value="1"/>
</dbReference>